<dbReference type="HOGENOM" id="CLU_669063_0_0_1"/>
<dbReference type="Proteomes" id="UP000000599">
    <property type="component" value="Chromosome F"/>
</dbReference>
<dbReference type="AlphaFoldDB" id="Q6BMT9"/>
<dbReference type="Pfam" id="PF20994">
    <property type="entry name" value="CENPU"/>
    <property type="match status" value="1"/>
</dbReference>
<dbReference type="OMA" id="MYINTER"/>
<gene>
    <name evidence="4" type="ordered locus">DEHA2F02640g</name>
</gene>
<protein>
    <submittedName>
        <fullName evidence="4">DEHA2F02640p</fullName>
    </submittedName>
</protein>
<sequence>MTINSEGVNDMNSDNLSPDGTQNTHKEAIDESDSSPVHNNGKTFVNGVKTEMDEDSKRMKDSTQTENDDTPDDIQFGDEFDDDFHEDSTSNTNPVQELNQEDAKKPEKRGRGRPRKITKPEEIAATPKIKRKRGRPRKGTETTSSIENMATDTPRRSARILRKETPSYRIEKDYDEKTSSKPIQPKRKSLRPNIYENKKPVSLAKTRPNETQKPMYINTERIITSQNRDKRLRINTLDVIKHLIENFNPVNSNSQILNEPLIHNEFKNHVLHHLGYLFDAHANINDISQEINEIQKKKTQLRNKIFELKKSHTDIGSELNKMRGNYQNERSKFKNFNKMTNKLQSLSSTVDGYKAGNRNSSEIPEQNNKSTGEAIDKDIFTLSKVINPNSGMFKKLILINKKLSKIENELS</sequence>
<dbReference type="InParanoid" id="Q6BMT9"/>
<proteinExistence type="predicted"/>
<keyword evidence="1" id="KW-0175">Coiled coil</keyword>
<evidence type="ECO:0000313" key="5">
    <source>
        <dbReference type="Proteomes" id="UP000000599"/>
    </source>
</evidence>
<evidence type="ECO:0000313" key="4">
    <source>
        <dbReference type="EMBL" id="CAG88789.2"/>
    </source>
</evidence>
<dbReference type="InterPro" id="IPR048743">
    <property type="entry name" value="AME1"/>
</dbReference>
<feature type="compositionally biased region" description="Polar residues" evidence="2">
    <location>
        <begin position="89"/>
        <end position="98"/>
    </location>
</feature>
<feature type="compositionally biased region" description="Basic and acidic residues" evidence="2">
    <location>
        <begin position="161"/>
        <end position="179"/>
    </location>
</feature>
<feature type="compositionally biased region" description="Polar residues" evidence="2">
    <location>
        <begin position="1"/>
        <end position="23"/>
    </location>
</feature>
<name>Q6BMT9_DEBHA</name>
<dbReference type="EMBL" id="CR382138">
    <property type="protein sequence ID" value="CAG88789.2"/>
    <property type="molecule type" value="Genomic_DNA"/>
</dbReference>
<dbReference type="OrthoDB" id="3995136at2759"/>
<dbReference type="GeneID" id="2903064"/>
<feature type="region of interest" description="Disordered" evidence="2">
    <location>
        <begin position="1"/>
        <end position="205"/>
    </location>
</feature>
<evidence type="ECO:0000259" key="3">
    <source>
        <dbReference type="Pfam" id="PF20994"/>
    </source>
</evidence>
<organism evidence="4 5">
    <name type="scientific">Debaryomyces hansenii (strain ATCC 36239 / CBS 767 / BCRC 21394 / JCM 1990 / NBRC 0083 / IGC 2968)</name>
    <name type="common">Yeast</name>
    <name type="synonym">Torulaspora hansenii</name>
    <dbReference type="NCBI Taxonomy" id="284592"/>
    <lineage>
        <taxon>Eukaryota</taxon>
        <taxon>Fungi</taxon>
        <taxon>Dikarya</taxon>
        <taxon>Ascomycota</taxon>
        <taxon>Saccharomycotina</taxon>
        <taxon>Pichiomycetes</taxon>
        <taxon>Debaryomycetaceae</taxon>
        <taxon>Debaryomyces</taxon>
    </lineage>
</organism>
<feature type="coiled-coil region" evidence="1">
    <location>
        <begin position="284"/>
        <end position="311"/>
    </location>
</feature>
<feature type="compositionally biased region" description="Polar residues" evidence="2">
    <location>
        <begin position="34"/>
        <end position="43"/>
    </location>
</feature>
<evidence type="ECO:0000256" key="2">
    <source>
        <dbReference type="SAM" id="MobiDB-lite"/>
    </source>
</evidence>
<feature type="compositionally biased region" description="Basic residues" evidence="2">
    <location>
        <begin position="128"/>
        <end position="137"/>
    </location>
</feature>
<dbReference type="eggNOG" id="KOG4549">
    <property type="taxonomic scope" value="Eukaryota"/>
</dbReference>
<accession>Q6BMT9</accession>
<dbReference type="RefSeq" id="XP_460481.2">
    <property type="nucleotide sequence ID" value="XM_460481.1"/>
</dbReference>
<dbReference type="KEGG" id="dha:DEHA2F02640g"/>
<reference evidence="4 5" key="1">
    <citation type="journal article" date="2004" name="Nature">
        <title>Genome evolution in yeasts.</title>
        <authorList>
            <consortium name="Genolevures"/>
            <person name="Dujon B."/>
            <person name="Sherman D."/>
            <person name="Fischer G."/>
            <person name="Durrens P."/>
            <person name="Casaregola S."/>
            <person name="Lafontaine I."/>
            <person name="de Montigny J."/>
            <person name="Marck C."/>
            <person name="Neuveglise C."/>
            <person name="Talla E."/>
            <person name="Goffard N."/>
            <person name="Frangeul L."/>
            <person name="Aigle M."/>
            <person name="Anthouard V."/>
            <person name="Babour A."/>
            <person name="Barbe V."/>
            <person name="Barnay S."/>
            <person name="Blanchin S."/>
            <person name="Beckerich J.M."/>
            <person name="Beyne E."/>
            <person name="Bleykasten C."/>
            <person name="Boisrame A."/>
            <person name="Boyer J."/>
            <person name="Cattolico L."/>
            <person name="Confanioleri F."/>
            <person name="de Daruvar A."/>
            <person name="Despons L."/>
            <person name="Fabre E."/>
            <person name="Fairhead C."/>
            <person name="Ferry-Dumazet H."/>
            <person name="Groppi A."/>
            <person name="Hantraye F."/>
            <person name="Hennequin C."/>
            <person name="Jauniaux N."/>
            <person name="Joyet P."/>
            <person name="Kachouri R."/>
            <person name="Kerrest A."/>
            <person name="Koszul R."/>
            <person name="Lemaire M."/>
            <person name="Lesur I."/>
            <person name="Ma L."/>
            <person name="Muller H."/>
            <person name="Nicaud J.M."/>
            <person name="Nikolski M."/>
            <person name="Oztas S."/>
            <person name="Ozier-Kalogeropoulos O."/>
            <person name="Pellenz S."/>
            <person name="Potier S."/>
            <person name="Richard G.F."/>
            <person name="Straub M.L."/>
            <person name="Suleau A."/>
            <person name="Swennene D."/>
            <person name="Tekaia F."/>
            <person name="Wesolowski-Louvel M."/>
            <person name="Westhof E."/>
            <person name="Wirth B."/>
            <person name="Zeniou-Meyer M."/>
            <person name="Zivanovic I."/>
            <person name="Bolotin-Fukuhara M."/>
            <person name="Thierry A."/>
            <person name="Bouchier C."/>
            <person name="Caudron B."/>
            <person name="Scarpelli C."/>
            <person name="Gaillardin C."/>
            <person name="Weissenbach J."/>
            <person name="Wincker P."/>
            <person name="Souciet J.L."/>
        </authorList>
    </citation>
    <scope>NUCLEOTIDE SEQUENCE [LARGE SCALE GENOMIC DNA]</scope>
    <source>
        <strain evidence="5">ATCC 36239 / CBS 767 / BCRC 21394 / JCM 1990 / NBRC 0083 / IGC 2968</strain>
    </source>
</reference>
<feature type="domain" description="Inner kinetochore subunit AME1" evidence="3">
    <location>
        <begin position="220"/>
        <end position="406"/>
    </location>
</feature>
<feature type="compositionally biased region" description="Basic residues" evidence="2">
    <location>
        <begin position="106"/>
        <end position="117"/>
    </location>
</feature>
<keyword evidence="5" id="KW-1185">Reference proteome</keyword>
<feature type="compositionally biased region" description="Acidic residues" evidence="2">
    <location>
        <begin position="66"/>
        <end position="85"/>
    </location>
</feature>
<evidence type="ECO:0000256" key="1">
    <source>
        <dbReference type="SAM" id="Coils"/>
    </source>
</evidence>